<feature type="domain" description="Ionotropic glutamate receptor C-terminal" evidence="16">
    <location>
        <begin position="512"/>
        <end position="894"/>
    </location>
</feature>
<reference evidence="17" key="3">
    <citation type="submission" date="2023-07" db="EMBL/GenBank/DDBJ databases">
        <title>An improved reference 1 genome and first organelle genomes of Quercus suber.</title>
        <authorList>
            <consortium name="Genosuber Consortium"/>
            <person name="Usie A."/>
            <person name="Serra O."/>
            <person name="Barros P."/>
        </authorList>
    </citation>
    <scope>NUCLEOTIDE SEQUENCE</scope>
    <source>
        <strain evidence="17">HL8</strain>
        <tissue evidence="17">Leaves</tissue>
    </source>
</reference>
<feature type="signal peptide" evidence="15">
    <location>
        <begin position="1"/>
        <end position="31"/>
    </location>
</feature>
<keyword evidence="12" id="KW-0407">Ion channel</keyword>
<dbReference type="SMART" id="SM00079">
    <property type="entry name" value="PBPe"/>
    <property type="match status" value="1"/>
</dbReference>
<dbReference type="PANTHER" id="PTHR18966">
    <property type="entry name" value="IONOTROPIC GLUTAMATE RECEPTOR"/>
    <property type="match status" value="1"/>
</dbReference>
<dbReference type="Gene3D" id="3.40.50.2300">
    <property type="match status" value="2"/>
</dbReference>
<dbReference type="FunFam" id="3.40.50.2300:FF:000188">
    <property type="entry name" value="Glutamate receptor"/>
    <property type="match status" value="1"/>
</dbReference>
<evidence type="ECO:0000256" key="10">
    <source>
        <dbReference type="ARBA" id="ARBA00023180"/>
    </source>
</evidence>
<evidence type="ECO:0000256" key="9">
    <source>
        <dbReference type="ARBA" id="ARBA00023170"/>
    </source>
</evidence>
<dbReference type="InterPro" id="IPR044440">
    <property type="entry name" value="GABAb_receptor_plant_PBP1"/>
</dbReference>
<gene>
    <name evidence="17" type="primary">GLR2.7_10</name>
    <name evidence="17" type="ORF">CFP56_013057</name>
</gene>
<dbReference type="InterPro" id="IPR001828">
    <property type="entry name" value="ANF_lig-bd_rcpt"/>
</dbReference>
<keyword evidence="8 14" id="KW-0472">Membrane</keyword>
<dbReference type="AlphaFoldDB" id="A0AAW0M522"/>
<evidence type="ECO:0000256" key="6">
    <source>
        <dbReference type="ARBA" id="ARBA00022989"/>
    </source>
</evidence>
<comment type="caution">
    <text evidence="17">The sequence shown here is derived from an EMBL/GenBank/DDBJ whole genome shotgun (WGS) entry which is preliminary data.</text>
</comment>
<evidence type="ECO:0000256" key="12">
    <source>
        <dbReference type="ARBA" id="ARBA00023303"/>
    </source>
</evidence>
<evidence type="ECO:0000259" key="16">
    <source>
        <dbReference type="SMART" id="SM00079"/>
    </source>
</evidence>
<keyword evidence="11" id="KW-1071">Ligand-gated ion channel</keyword>
<proteinExistence type="inferred from homology"/>
<comment type="similarity">
    <text evidence="2">Belongs to the glutamate-gated ion channel (TC 1.A.10.1) family.</text>
</comment>
<evidence type="ECO:0000256" key="2">
    <source>
        <dbReference type="ARBA" id="ARBA00008685"/>
    </source>
</evidence>
<keyword evidence="7" id="KW-0406">Ion transport</keyword>
<evidence type="ECO:0000256" key="14">
    <source>
        <dbReference type="SAM" id="Phobius"/>
    </source>
</evidence>
<keyword evidence="5 15" id="KW-0732">Signal</keyword>
<protein>
    <submittedName>
        <fullName evidence="17">Glutamate receptor 2.7</fullName>
    </submittedName>
</protein>
<comment type="subcellular location">
    <subcellularLocation>
        <location evidence="1">Membrane</location>
        <topology evidence="1">Multi-pass membrane protein</topology>
    </subcellularLocation>
</comment>
<evidence type="ECO:0000256" key="4">
    <source>
        <dbReference type="ARBA" id="ARBA00022692"/>
    </source>
</evidence>
<evidence type="ECO:0000313" key="17">
    <source>
        <dbReference type="EMBL" id="KAK7858281.1"/>
    </source>
</evidence>
<evidence type="ECO:0000256" key="1">
    <source>
        <dbReference type="ARBA" id="ARBA00004141"/>
    </source>
</evidence>
<organism evidence="17">
    <name type="scientific">Quercus suber</name>
    <name type="common">Cork oak</name>
    <dbReference type="NCBI Taxonomy" id="58331"/>
    <lineage>
        <taxon>Eukaryota</taxon>
        <taxon>Viridiplantae</taxon>
        <taxon>Streptophyta</taxon>
        <taxon>Embryophyta</taxon>
        <taxon>Tracheophyta</taxon>
        <taxon>Spermatophyta</taxon>
        <taxon>Magnoliopsida</taxon>
        <taxon>eudicotyledons</taxon>
        <taxon>Gunneridae</taxon>
        <taxon>Pentapetalae</taxon>
        <taxon>rosids</taxon>
        <taxon>fabids</taxon>
        <taxon>Fagales</taxon>
        <taxon>Fagaceae</taxon>
        <taxon>Quercus</taxon>
    </lineage>
</organism>
<dbReference type="CDD" id="cd19990">
    <property type="entry name" value="PBP1_GABAb_receptor_plant"/>
    <property type="match status" value="1"/>
</dbReference>
<dbReference type="Gene3D" id="1.10.287.70">
    <property type="match status" value="1"/>
</dbReference>
<dbReference type="EMBL" id="PKMF04000020">
    <property type="protein sequence ID" value="KAK7858281.1"/>
    <property type="molecule type" value="Genomic_DNA"/>
</dbReference>
<keyword evidence="3" id="KW-0813">Transport</keyword>
<keyword evidence="10" id="KW-0325">Glycoprotein</keyword>
<dbReference type="SUPFAM" id="SSF53822">
    <property type="entry name" value="Periplasmic binding protein-like I"/>
    <property type="match status" value="2"/>
</dbReference>
<name>A0AAW0M522_QUESU</name>
<feature type="disulfide bond" evidence="13">
    <location>
        <begin position="842"/>
        <end position="898"/>
    </location>
</feature>
<reference evidence="17" key="2">
    <citation type="journal article" date="2018" name="Sci. Data">
        <title>The draft genome sequence of cork oak.</title>
        <authorList>
            <person name="Ramos A.M."/>
            <person name="Usie A."/>
            <person name="Barbosa P."/>
            <person name="Barros P.M."/>
            <person name="Capote T."/>
            <person name="Chaves I."/>
            <person name="Simoes F."/>
            <person name="Abreu I."/>
            <person name="Carrasquinho I."/>
            <person name="Faro C."/>
            <person name="Guimaraes J.B."/>
            <person name="Mendonca D."/>
            <person name="Nobrega F."/>
            <person name="Rodrigues L."/>
            <person name="Saibo N.J.M."/>
            <person name="Varela M.C."/>
            <person name="Egas C."/>
            <person name="Matos J."/>
            <person name="Miguel C.M."/>
            <person name="Oliveira M.M."/>
            <person name="Ricardo C.P."/>
            <person name="Goncalves S."/>
        </authorList>
    </citation>
    <scope>NUCLEOTIDE SEQUENCE [LARGE SCALE GENOMIC DNA]</scope>
    <source>
        <strain evidence="17">HL8</strain>
    </source>
</reference>
<evidence type="ECO:0000256" key="3">
    <source>
        <dbReference type="ARBA" id="ARBA00022448"/>
    </source>
</evidence>
<evidence type="ECO:0000256" key="7">
    <source>
        <dbReference type="ARBA" id="ARBA00023065"/>
    </source>
</evidence>
<dbReference type="PIRSF" id="PIRSF037090">
    <property type="entry name" value="Iontro_Glu-like_rcpt_pln"/>
    <property type="match status" value="1"/>
</dbReference>
<dbReference type="GO" id="GO:0016020">
    <property type="term" value="C:membrane"/>
    <property type="evidence" value="ECO:0007669"/>
    <property type="project" value="UniProtKB-SubCell"/>
</dbReference>
<keyword evidence="13" id="KW-1015">Disulfide bond</keyword>
<feature type="chain" id="PRO_5043710125" evidence="15">
    <location>
        <begin position="32"/>
        <end position="1021"/>
    </location>
</feature>
<keyword evidence="9 17" id="KW-0675">Receptor</keyword>
<evidence type="ECO:0000256" key="15">
    <source>
        <dbReference type="SAM" id="SignalP"/>
    </source>
</evidence>
<dbReference type="InterPro" id="IPR001320">
    <property type="entry name" value="Iontro_rcpt_C"/>
</dbReference>
<dbReference type="CDD" id="cd13686">
    <property type="entry name" value="GluR_Plant"/>
    <property type="match status" value="1"/>
</dbReference>
<keyword evidence="6 14" id="KW-1133">Transmembrane helix</keyword>
<evidence type="ECO:0000256" key="8">
    <source>
        <dbReference type="ARBA" id="ARBA00023136"/>
    </source>
</evidence>
<dbReference type="InterPro" id="IPR015683">
    <property type="entry name" value="Ionotropic_Glu_rcpt"/>
</dbReference>
<dbReference type="InterPro" id="IPR028082">
    <property type="entry name" value="Peripla_BP_I"/>
</dbReference>
<dbReference type="Pfam" id="PF00060">
    <property type="entry name" value="Lig_chan"/>
    <property type="match status" value="1"/>
</dbReference>
<sequence>MAFPFITRKRVIKICLLFLGLFSFLLSLSHGDEAANTTNEVTNIGAIIDVSSRIGKEEKIAIEIAAENFNNHHSKSHKLSLYFKDPGKDPLQVVSAADELIKEKKVQVIVGMNRWEEAALVAAIGNKASVPVLSFAAPAITSPILQHRWPFLIQMANNDSAQIECISEIGYSNITALVAAIGNKASVPVLSFAAPAITSPILQHRWPFLIQMANNDSAQIECISEIVRAYNWRRVIAIYEDDAYGSDSGMLGLLSEALQEVDSEIEYQLVLPPVSSLPNAGGFVLDELLKLQLATQSRAFIVLQSSIPMVSHLFREAKKVGLVGRESAWIIPESVASILDSINNSVISSMEGALGIKTYYSNSSNSYKDFYGQFTKIFETKYPKERNHEPGIYALRAYDSIMTISQAIERTINNSISPKIMLENLLSSNFSGLSDQIHFEAGKLLQTPILRIVNVVKKGYEELDFWTSESGFSKSVEMKNCTEKIVGPVTWPGYLIQVPKGWAMPTEQNPLKIGVPGRTSFQKFVKVDYSGNLDNSKFDGWCIDVFKEVLKKLPYSLPYKFIPLNGTYEDLIDCVYNKVTTLDLPFNFLNLFVNFHAFHTCMTQNKQTPTLISQFLCLFCTDHKQWKTFYAVVGDLTILANRTKYVEFTQPYAESGLSMVVPAQPEGSAWMFLKPLTWKMWLMTGVVLMYTMLIVWFLEHQYNPKFNGTLKNQIGTTLWFTFSTLFFAQRERVYSNLTRVVVVVWLFVVLILTSSYTANLSSMLTVERMQPVRDIEWLKSSNSPIGCDGDSFVMTYLREVLKLTNIVQVTTESAYQEHFRNKSITAAFLEIPYEKVFINKYCKGFTTSTQTYRFGGFGFVFPKGSPIRKDFSEAILKLSEDGSLTDLEKKWLIPSSECSTDKTSNNTDPLSIQSFWGLFLISAATSTICLLLSFIRLIKNYQHHQEPNEENATPSPVRVWNKAVGLAKYFYNGEIITPPRASSSSTPDLHSWTSLRWEDTSTIDIPDDITRASPPSEIEMS</sequence>
<feature type="transmembrane region" description="Helical" evidence="14">
    <location>
        <begin position="915"/>
        <end position="938"/>
    </location>
</feature>
<evidence type="ECO:0000256" key="11">
    <source>
        <dbReference type="ARBA" id="ARBA00023286"/>
    </source>
</evidence>
<dbReference type="InterPro" id="IPR017103">
    <property type="entry name" value="Iontropic_Glu_rcpt_pln"/>
</dbReference>
<reference evidence="17" key="1">
    <citation type="submission" date="2017-12" db="EMBL/GenBank/DDBJ databases">
        <authorList>
            <person name="Barbosa P."/>
            <person name="Usie A."/>
            <person name="Ramos A.M."/>
        </authorList>
    </citation>
    <scope>NUCLEOTIDE SEQUENCE</scope>
    <source>
        <strain evidence="17">HL8</strain>
        <tissue evidence="17">Leaves</tissue>
    </source>
</reference>
<dbReference type="Gene3D" id="3.40.190.10">
    <property type="entry name" value="Periplasmic binding protein-like II"/>
    <property type="match status" value="2"/>
</dbReference>
<dbReference type="SUPFAM" id="SSF53850">
    <property type="entry name" value="Periplasmic binding protein-like II"/>
    <property type="match status" value="2"/>
</dbReference>
<accession>A0AAW0M522</accession>
<evidence type="ECO:0000256" key="5">
    <source>
        <dbReference type="ARBA" id="ARBA00022729"/>
    </source>
</evidence>
<dbReference type="FunFam" id="1.10.287.70:FF:000172">
    <property type="entry name" value="Glutamate receptor"/>
    <property type="match status" value="1"/>
</dbReference>
<dbReference type="GO" id="GO:0015276">
    <property type="term" value="F:ligand-gated monoatomic ion channel activity"/>
    <property type="evidence" value="ECO:0007669"/>
    <property type="project" value="InterPro"/>
</dbReference>
<evidence type="ECO:0000256" key="13">
    <source>
        <dbReference type="PIRSR" id="PIRSR037090-50"/>
    </source>
</evidence>
<feature type="transmembrane region" description="Helical" evidence="14">
    <location>
        <begin position="740"/>
        <end position="760"/>
    </location>
</feature>
<dbReference type="Pfam" id="PF01094">
    <property type="entry name" value="ANF_receptor"/>
    <property type="match status" value="2"/>
</dbReference>
<keyword evidence="4 14" id="KW-0812">Transmembrane</keyword>
<feature type="transmembrane region" description="Helical" evidence="14">
    <location>
        <begin position="678"/>
        <end position="698"/>
    </location>
</feature>